<dbReference type="Gene3D" id="2.60.120.10">
    <property type="entry name" value="Jelly Rolls"/>
    <property type="match status" value="1"/>
</dbReference>
<dbReference type="PANTHER" id="PTHR43280:SF32">
    <property type="entry name" value="TRANSCRIPTIONAL REGULATORY PROTEIN"/>
    <property type="match status" value="1"/>
</dbReference>
<dbReference type="SUPFAM" id="SSF51215">
    <property type="entry name" value="Regulatory protein AraC"/>
    <property type="match status" value="1"/>
</dbReference>
<dbReference type="PANTHER" id="PTHR43280">
    <property type="entry name" value="ARAC-FAMILY TRANSCRIPTIONAL REGULATOR"/>
    <property type="match status" value="1"/>
</dbReference>
<dbReference type="eggNOG" id="COG2207">
    <property type="taxonomic scope" value="Bacteria"/>
</dbReference>
<dbReference type="Proteomes" id="UP000030111">
    <property type="component" value="Unassembled WGS sequence"/>
</dbReference>
<evidence type="ECO:0000256" key="3">
    <source>
        <dbReference type="ARBA" id="ARBA00023163"/>
    </source>
</evidence>
<dbReference type="EMBL" id="JRLY01000001">
    <property type="protein sequence ID" value="KGO94591.1"/>
    <property type="molecule type" value="Genomic_DNA"/>
</dbReference>
<accession>A0A0A2MSL1</accession>
<evidence type="ECO:0000256" key="2">
    <source>
        <dbReference type="ARBA" id="ARBA00023125"/>
    </source>
</evidence>
<evidence type="ECO:0000313" key="5">
    <source>
        <dbReference type="EMBL" id="KGO94591.1"/>
    </source>
</evidence>
<organism evidence="5 6">
    <name type="scientific">Flavobacterium subsaxonicum WB 4.1-42 = DSM 21790</name>
    <dbReference type="NCBI Taxonomy" id="1121898"/>
    <lineage>
        <taxon>Bacteria</taxon>
        <taxon>Pseudomonadati</taxon>
        <taxon>Bacteroidota</taxon>
        <taxon>Flavobacteriia</taxon>
        <taxon>Flavobacteriales</taxon>
        <taxon>Flavobacteriaceae</taxon>
        <taxon>Flavobacterium</taxon>
    </lineage>
</organism>
<reference evidence="5 6" key="1">
    <citation type="submission" date="2013-09" db="EMBL/GenBank/DDBJ databases">
        <authorList>
            <person name="Zeng Z."/>
            <person name="Chen C."/>
        </authorList>
    </citation>
    <scope>NUCLEOTIDE SEQUENCE [LARGE SCALE GENOMIC DNA]</scope>
    <source>
        <strain evidence="5 6">WB 4.1-42</strain>
    </source>
</reference>
<protein>
    <recommendedName>
        <fullName evidence="4">HTH araC/xylS-type domain-containing protein</fullName>
    </recommendedName>
</protein>
<dbReference type="InterPro" id="IPR018060">
    <property type="entry name" value="HTH_AraC"/>
</dbReference>
<dbReference type="SUPFAM" id="SSF46689">
    <property type="entry name" value="Homeodomain-like"/>
    <property type="match status" value="1"/>
</dbReference>
<evidence type="ECO:0000256" key="1">
    <source>
        <dbReference type="ARBA" id="ARBA00023015"/>
    </source>
</evidence>
<dbReference type="GO" id="GO:0003700">
    <property type="term" value="F:DNA-binding transcription factor activity"/>
    <property type="evidence" value="ECO:0007669"/>
    <property type="project" value="InterPro"/>
</dbReference>
<dbReference type="InterPro" id="IPR014710">
    <property type="entry name" value="RmlC-like_jellyroll"/>
</dbReference>
<dbReference type="InterPro" id="IPR037923">
    <property type="entry name" value="HTH-like"/>
</dbReference>
<comment type="caution">
    <text evidence="5">The sequence shown here is derived from an EMBL/GenBank/DDBJ whole genome shotgun (WGS) entry which is preliminary data.</text>
</comment>
<dbReference type="AlphaFoldDB" id="A0A0A2MSL1"/>
<dbReference type="OrthoDB" id="1096411at2"/>
<dbReference type="InterPro" id="IPR009057">
    <property type="entry name" value="Homeodomain-like_sf"/>
</dbReference>
<keyword evidence="6" id="KW-1185">Reference proteome</keyword>
<evidence type="ECO:0000313" key="6">
    <source>
        <dbReference type="Proteomes" id="UP000030111"/>
    </source>
</evidence>
<keyword evidence="1" id="KW-0805">Transcription regulation</keyword>
<dbReference type="RefSeq" id="WP_026991974.1">
    <property type="nucleotide sequence ID" value="NZ_JRLY01000001.1"/>
</dbReference>
<dbReference type="SMART" id="SM00342">
    <property type="entry name" value="HTH_ARAC"/>
    <property type="match status" value="1"/>
</dbReference>
<dbReference type="Gene3D" id="1.10.10.60">
    <property type="entry name" value="Homeodomain-like"/>
    <property type="match status" value="1"/>
</dbReference>
<gene>
    <name evidence="5" type="ORF">Q766_00250</name>
</gene>
<dbReference type="STRING" id="1121898.GCA_000422725_00528"/>
<proteinExistence type="predicted"/>
<feature type="domain" description="HTH araC/xylS-type" evidence="4">
    <location>
        <begin position="191"/>
        <end position="289"/>
    </location>
</feature>
<dbReference type="Pfam" id="PF02311">
    <property type="entry name" value="AraC_binding"/>
    <property type="match status" value="1"/>
</dbReference>
<dbReference type="GO" id="GO:0043565">
    <property type="term" value="F:sequence-specific DNA binding"/>
    <property type="evidence" value="ECO:0007669"/>
    <property type="project" value="InterPro"/>
</dbReference>
<sequence>MKKVNVLDIAQFHDHDSAEDFYANTLEDHLVTRHKDIALPHSHNFYLAVLFTHGSGIHEVDFTSYTVQPGALFFLNPGQTHHWELSDDARGYIFFHTRAFYELHYTQSKLGQFPFYYSMHNTPCIYLNQSPKVKIQGLFESVLQENTSVQNLKTHALVSLIDLIYIHSTRLYQEQNPAAVDSHNGYYSKFRQLEALVEQHYKEEKSPSAYASMMAMTAKHLNRITQQVSGKTATDVILDRVLLEAKKELVLQRGSFAEIAHALGYEDYAYFSRLFKNKTAETPSGFLSRYGK</sequence>
<name>A0A0A2MSL1_9FLAO</name>
<dbReference type="InterPro" id="IPR003313">
    <property type="entry name" value="AraC-bd"/>
</dbReference>
<dbReference type="PROSITE" id="PS01124">
    <property type="entry name" value="HTH_ARAC_FAMILY_2"/>
    <property type="match status" value="1"/>
</dbReference>
<dbReference type="Pfam" id="PF12833">
    <property type="entry name" value="HTH_18"/>
    <property type="match status" value="1"/>
</dbReference>
<keyword evidence="2" id="KW-0238">DNA-binding</keyword>
<keyword evidence="3" id="KW-0804">Transcription</keyword>
<evidence type="ECO:0000259" key="4">
    <source>
        <dbReference type="PROSITE" id="PS01124"/>
    </source>
</evidence>